<reference evidence="1" key="2">
    <citation type="submission" date="2020-09" db="EMBL/GenBank/DDBJ databases">
        <authorList>
            <person name="Sun Q."/>
            <person name="Ohkuma M."/>
        </authorList>
    </citation>
    <scope>NUCLEOTIDE SEQUENCE</scope>
    <source>
        <strain evidence="1">JCM 4125</strain>
    </source>
</reference>
<evidence type="ECO:0000313" key="2">
    <source>
        <dbReference type="Proteomes" id="UP000646776"/>
    </source>
</evidence>
<comment type="caution">
    <text evidence="1">The sequence shown here is derived from an EMBL/GenBank/DDBJ whole genome shotgun (WGS) entry which is preliminary data.</text>
</comment>
<proteinExistence type="predicted"/>
<dbReference type="Proteomes" id="UP000646776">
    <property type="component" value="Unassembled WGS sequence"/>
</dbReference>
<keyword evidence="2" id="KW-1185">Reference proteome</keyword>
<gene>
    <name evidence="1" type="ORF">GCM10010226_76930</name>
</gene>
<name>A0A918HQ99_9ACTN</name>
<dbReference type="SUPFAM" id="SSF52949">
    <property type="entry name" value="Macro domain-like"/>
    <property type="match status" value="1"/>
</dbReference>
<dbReference type="Gene3D" id="3.40.220.10">
    <property type="entry name" value="Leucine Aminopeptidase, subunit E, domain 1"/>
    <property type="match status" value="1"/>
</dbReference>
<organism evidence="1 2">
    <name type="scientific">Streptomyces phaeofaciens</name>
    <dbReference type="NCBI Taxonomy" id="68254"/>
    <lineage>
        <taxon>Bacteria</taxon>
        <taxon>Bacillati</taxon>
        <taxon>Actinomycetota</taxon>
        <taxon>Actinomycetes</taxon>
        <taxon>Kitasatosporales</taxon>
        <taxon>Streptomycetaceae</taxon>
        <taxon>Streptomyces</taxon>
    </lineage>
</organism>
<dbReference type="AlphaFoldDB" id="A0A918HQ99"/>
<reference evidence="1" key="1">
    <citation type="journal article" date="2014" name="Int. J. Syst. Evol. Microbiol.">
        <title>Complete genome sequence of Corynebacterium casei LMG S-19264T (=DSM 44701T), isolated from a smear-ripened cheese.</title>
        <authorList>
            <consortium name="US DOE Joint Genome Institute (JGI-PGF)"/>
            <person name="Walter F."/>
            <person name="Albersmeier A."/>
            <person name="Kalinowski J."/>
            <person name="Ruckert C."/>
        </authorList>
    </citation>
    <scope>NUCLEOTIDE SEQUENCE</scope>
    <source>
        <strain evidence="1">JCM 4125</strain>
    </source>
</reference>
<evidence type="ECO:0000313" key="1">
    <source>
        <dbReference type="EMBL" id="GGT87100.1"/>
    </source>
</evidence>
<protein>
    <recommendedName>
        <fullName evidence="3">Macro domain-containing protein</fullName>
    </recommendedName>
</protein>
<sequence length="64" mass="7014">MRYDAIDTALAHLADRALELGACVHMPRIGCGPAGGKWSRIEPLVTERLVRRGVRVTVYDHGEG</sequence>
<accession>A0A918HQ99</accession>
<dbReference type="EMBL" id="BMSA01000033">
    <property type="protein sequence ID" value="GGT87100.1"/>
    <property type="molecule type" value="Genomic_DNA"/>
</dbReference>
<evidence type="ECO:0008006" key="3">
    <source>
        <dbReference type="Google" id="ProtNLM"/>
    </source>
</evidence>
<dbReference type="InterPro" id="IPR043472">
    <property type="entry name" value="Macro_dom-like"/>
</dbReference>